<dbReference type="EMBL" id="UGTW01000001">
    <property type="protein sequence ID" value="SUC15928.1"/>
    <property type="molecule type" value="Genomic_DNA"/>
</dbReference>
<protein>
    <submittedName>
        <fullName evidence="1">Exopolysaccharide biosynthesis protein</fullName>
    </submittedName>
</protein>
<evidence type="ECO:0000313" key="1">
    <source>
        <dbReference type="EMBL" id="SUC15928.1"/>
    </source>
</evidence>
<dbReference type="Proteomes" id="UP000254331">
    <property type="component" value="Unassembled WGS sequence"/>
</dbReference>
<sequence>MSLSSILSKLFLSDFLDRILLKNKEICIISNNCWGFRLYNILNRNYNTPFVGLFIKPNDFLFILNNLDLFINNDLKMSSFKENHLYPIADFHGCEIHFLHYHSINECIEKWNRRKDRLKNYIDKFGVENIIIKLCDRDGDIENIIPLINKLPYKKKIFFSKTKSCFLNKNGVLIDGNALFNLRFFYYKKYLKIFNHL</sequence>
<dbReference type="Pfam" id="PF08942">
    <property type="entry name" value="DUF1919"/>
    <property type="match status" value="1"/>
</dbReference>
<accession>A0A379F8I3</accession>
<dbReference type="RefSeq" id="WP_181880511.1">
    <property type="nucleotide sequence ID" value="NZ_UGTW01000001.1"/>
</dbReference>
<dbReference type="InterPro" id="IPR037226">
    <property type="entry name" value="CAC2185-like_sf"/>
</dbReference>
<gene>
    <name evidence="1" type="ORF">NCTC10376_01810</name>
</gene>
<dbReference type="AlphaFoldDB" id="A0A379F8I3"/>
<organism evidence="1 2">
    <name type="scientific">Proteus vulgaris</name>
    <dbReference type="NCBI Taxonomy" id="585"/>
    <lineage>
        <taxon>Bacteria</taxon>
        <taxon>Pseudomonadati</taxon>
        <taxon>Pseudomonadota</taxon>
        <taxon>Gammaproteobacteria</taxon>
        <taxon>Enterobacterales</taxon>
        <taxon>Morganellaceae</taxon>
        <taxon>Proteus</taxon>
    </lineage>
</organism>
<evidence type="ECO:0000313" key="2">
    <source>
        <dbReference type="Proteomes" id="UP000254331"/>
    </source>
</evidence>
<reference evidence="1 2" key="1">
    <citation type="submission" date="2018-06" db="EMBL/GenBank/DDBJ databases">
        <authorList>
            <consortium name="Pathogen Informatics"/>
            <person name="Doyle S."/>
        </authorList>
    </citation>
    <scope>NUCLEOTIDE SEQUENCE [LARGE SCALE GENOMIC DNA]</scope>
    <source>
        <strain evidence="1 2">NCTC10376</strain>
    </source>
</reference>
<name>A0A379F8I3_PROVU</name>
<dbReference type="InterPro" id="IPR015037">
    <property type="entry name" value="DUF1919"/>
</dbReference>
<dbReference type="SUPFAM" id="SSF142795">
    <property type="entry name" value="CAC2185-like"/>
    <property type="match status" value="1"/>
</dbReference>
<proteinExistence type="predicted"/>